<reference evidence="2 3" key="1">
    <citation type="submission" date="2015-01" db="EMBL/GenBank/DDBJ databases">
        <title>Draft genome of the acidophilic iron oxidizer Acidithrix ferrooxidans strain Py-F3.</title>
        <authorList>
            <person name="Poehlein A."/>
            <person name="Eisen S."/>
            <person name="Schloemann M."/>
            <person name="Johnson B.D."/>
            <person name="Daniel R."/>
            <person name="Muehling M."/>
        </authorList>
    </citation>
    <scope>NUCLEOTIDE SEQUENCE [LARGE SCALE GENOMIC DNA]</scope>
    <source>
        <strain evidence="2 3">Py-F3</strain>
    </source>
</reference>
<name>A0A0D8HM13_9ACTN</name>
<organism evidence="2 3">
    <name type="scientific">Acidithrix ferrooxidans</name>
    <dbReference type="NCBI Taxonomy" id="1280514"/>
    <lineage>
        <taxon>Bacteria</taxon>
        <taxon>Bacillati</taxon>
        <taxon>Actinomycetota</taxon>
        <taxon>Acidimicrobiia</taxon>
        <taxon>Acidimicrobiales</taxon>
        <taxon>Acidimicrobiaceae</taxon>
        <taxon>Acidithrix</taxon>
    </lineage>
</organism>
<dbReference type="EMBL" id="JXYS01000025">
    <property type="protein sequence ID" value="KJF18141.1"/>
    <property type="molecule type" value="Genomic_DNA"/>
</dbReference>
<accession>A0A0D8HM13</accession>
<protein>
    <submittedName>
        <fullName evidence="2">Uncharacterized protein</fullName>
    </submittedName>
</protein>
<comment type="caution">
    <text evidence="2">The sequence shown here is derived from an EMBL/GenBank/DDBJ whole genome shotgun (WGS) entry which is preliminary data.</text>
</comment>
<dbReference type="RefSeq" id="WP_052604792.1">
    <property type="nucleotide sequence ID" value="NZ_JXYS01000025.1"/>
</dbReference>
<evidence type="ECO:0000313" key="2">
    <source>
        <dbReference type="EMBL" id="KJF18141.1"/>
    </source>
</evidence>
<keyword evidence="3" id="KW-1185">Reference proteome</keyword>
<sequence length="228" mass="24533">MQEEDIAKVLDYLVYAPVGIITSVAESLPKAVENGRSIVESRTMVAKFMGKMAVDYTGNKVKTQVEDIRRSVTDGITSVLPEPWGDLARFILGNDSTPGGSSSTSNDGGFYSDVPSSEPDRTTTVEAEASEKTTVLADLTESDESGAGDLDAKSRPLAPVNDVNVADVSNGEIDVIIPNYQTLSANQIVARFDLLSPSELDLVVRFETEHRGRKTIVARAQKLLGEQP</sequence>
<evidence type="ECO:0000313" key="3">
    <source>
        <dbReference type="Proteomes" id="UP000032360"/>
    </source>
</evidence>
<proteinExistence type="predicted"/>
<dbReference type="Proteomes" id="UP000032360">
    <property type="component" value="Unassembled WGS sequence"/>
</dbReference>
<evidence type="ECO:0000256" key="1">
    <source>
        <dbReference type="SAM" id="MobiDB-lite"/>
    </source>
</evidence>
<feature type="compositionally biased region" description="Polar residues" evidence="1">
    <location>
        <begin position="95"/>
        <end position="107"/>
    </location>
</feature>
<dbReference type="OrthoDB" id="5245206at2"/>
<gene>
    <name evidence="2" type="ORF">AXFE_10420</name>
</gene>
<dbReference type="AlphaFoldDB" id="A0A0D8HM13"/>
<feature type="region of interest" description="Disordered" evidence="1">
    <location>
        <begin position="95"/>
        <end position="154"/>
    </location>
</feature>
<dbReference type="STRING" id="1280514.AXFE_10420"/>